<accession>A0A7I9VT53</accession>
<proteinExistence type="inferred from homology"/>
<evidence type="ECO:0000256" key="1">
    <source>
        <dbReference type="ARBA" id="ARBA00001947"/>
    </source>
</evidence>
<feature type="signal peptide" evidence="8">
    <location>
        <begin position="1"/>
        <end position="25"/>
    </location>
</feature>
<dbReference type="Proteomes" id="UP000503640">
    <property type="component" value="Unassembled WGS sequence"/>
</dbReference>
<keyword evidence="5" id="KW-0378">Hydrolase</keyword>
<dbReference type="GO" id="GO:0046872">
    <property type="term" value="F:metal ion binding"/>
    <property type="evidence" value="ECO:0007669"/>
    <property type="project" value="UniProtKB-KW"/>
</dbReference>
<comment type="caution">
    <text evidence="11">The sequence shown here is derived from an EMBL/GenBank/DDBJ whole genome shotgun (WGS) entry which is preliminary data.</text>
</comment>
<reference evidence="12" key="1">
    <citation type="journal article" date="2020" name="Appl. Environ. Microbiol.">
        <title>Diazotrophic Anaeromyxobacter Isolates from Soils.</title>
        <authorList>
            <person name="Masuda Y."/>
            <person name="Yamanaka H."/>
            <person name="Xu Z.X."/>
            <person name="Shiratori Y."/>
            <person name="Aono T."/>
            <person name="Amachi S."/>
            <person name="Senoo K."/>
            <person name="Itoh H."/>
        </authorList>
    </citation>
    <scope>NUCLEOTIDE SEQUENCE [LARGE SCALE GENOMIC DNA]</scope>
    <source>
        <strain evidence="12">R267</strain>
    </source>
</reference>
<dbReference type="InterPro" id="IPR008753">
    <property type="entry name" value="Peptidase_M13_N"/>
</dbReference>
<dbReference type="PANTHER" id="PTHR11733">
    <property type="entry name" value="ZINC METALLOPROTEASE FAMILY M13 NEPRILYSIN-RELATED"/>
    <property type="match status" value="1"/>
</dbReference>
<dbReference type="GO" id="GO:0005886">
    <property type="term" value="C:plasma membrane"/>
    <property type="evidence" value="ECO:0007669"/>
    <property type="project" value="TreeGrafter"/>
</dbReference>
<protein>
    <submittedName>
        <fullName evidence="11">Metallopeptidase</fullName>
    </submittedName>
</protein>
<organism evidence="11 12">
    <name type="scientific">Anaeromyxobacter diazotrophicus</name>
    <dbReference type="NCBI Taxonomy" id="2590199"/>
    <lineage>
        <taxon>Bacteria</taxon>
        <taxon>Pseudomonadati</taxon>
        <taxon>Myxococcota</taxon>
        <taxon>Myxococcia</taxon>
        <taxon>Myxococcales</taxon>
        <taxon>Cystobacterineae</taxon>
        <taxon>Anaeromyxobacteraceae</taxon>
        <taxon>Anaeromyxobacter</taxon>
    </lineage>
</organism>
<evidence type="ECO:0000256" key="4">
    <source>
        <dbReference type="ARBA" id="ARBA00022723"/>
    </source>
</evidence>
<dbReference type="Pfam" id="PF01431">
    <property type="entry name" value="Peptidase_M13"/>
    <property type="match status" value="1"/>
</dbReference>
<dbReference type="AlphaFoldDB" id="A0A7I9VT53"/>
<evidence type="ECO:0000256" key="6">
    <source>
        <dbReference type="ARBA" id="ARBA00022833"/>
    </source>
</evidence>
<dbReference type="InterPro" id="IPR024079">
    <property type="entry name" value="MetalloPept_cat_dom_sf"/>
</dbReference>
<evidence type="ECO:0000256" key="7">
    <source>
        <dbReference type="ARBA" id="ARBA00023049"/>
    </source>
</evidence>
<keyword evidence="7" id="KW-0482">Metalloprotease</keyword>
<dbReference type="Pfam" id="PF05649">
    <property type="entry name" value="Peptidase_M13_N"/>
    <property type="match status" value="1"/>
</dbReference>
<dbReference type="GO" id="GO:0016485">
    <property type="term" value="P:protein processing"/>
    <property type="evidence" value="ECO:0007669"/>
    <property type="project" value="TreeGrafter"/>
</dbReference>
<dbReference type="PROSITE" id="PS51257">
    <property type="entry name" value="PROKAR_LIPOPROTEIN"/>
    <property type="match status" value="1"/>
</dbReference>
<dbReference type="Gene3D" id="3.40.390.10">
    <property type="entry name" value="Collagenase (Catalytic Domain)"/>
    <property type="match status" value="1"/>
</dbReference>
<keyword evidence="3" id="KW-0645">Protease</keyword>
<evidence type="ECO:0000256" key="2">
    <source>
        <dbReference type="ARBA" id="ARBA00007357"/>
    </source>
</evidence>
<sequence>MSRTVPAAALACALALACKSTGATAPGASAAGAAAVSAPAPATPGIDPSIVDPAVKPCDDFYRYACGGWLARTPIPPEKSIWSRGFSEVEERNVALLRQVTDADAAGQLDAKDRFPQKVGDFYAACMDEAGIEARGTKDLLAAWARIDQAKDVPGLAQELGLLHKQGVFPLFRLESDQDAKDATQVIGVVEQGGLSLPDRDYYLKDDPKSAAIQQAYREHLVRMLGLAGAAPAQAAADAKAIYALEHALAEAHWTRVEMRDPQRTYNRVDLAGLEQAAPRFPWKTYLDALGHGGLTAFSTTTPRFLGRMNELLGSTPPATWRTYLKWRVLSATASHRALPKAFYDERFAFLSKNFTGAEKQEVRWKDCVHATDGALGEALGQAFVRRHFGEDGKERTHQLVSDVEGAMGRDLDGLAWMDGPTRAKAREKLAKVVNKVGYPDSWRDYATLQVDRASYFNSLLAAQAFEVNRDLSKIGKPVDRNEWMMSPPTVNAYYNPSMNEMVFPAGILQPPFFIRGAPDAVNYGAIGMVVGHELTHGFDDQGRQYDALGNLRDWWTPAVGAEFDRRAACVVKQYDGYVAVDDVKLNGKLTLGENIADLGGLKLAYAAWLASRAGKPAAPVAGFTPEQAFFVGYAQSWCTAVRPQAARLRAATDPHAPPVWRVNGPLANLSAFQEAFSCPAGSPMVRAGADRCEVW</sequence>
<evidence type="ECO:0000256" key="8">
    <source>
        <dbReference type="SAM" id="SignalP"/>
    </source>
</evidence>
<dbReference type="RefSeq" id="WP_176068877.1">
    <property type="nucleotide sequence ID" value="NZ_BJTG01000014.1"/>
</dbReference>
<keyword evidence="12" id="KW-1185">Reference proteome</keyword>
<evidence type="ECO:0000313" key="12">
    <source>
        <dbReference type="Proteomes" id="UP000503640"/>
    </source>
</evidence>
<dbReference type="CDD" id="cd08662">
    <property type="entry name" value="M13"/>
    <property type="match status" value="1"/>
</dbReference>
<comment type="similarity">
    <text evidence="2">Belongs to the peptidase M13 family.</text>
</comment>
<keyword evidence="4" id="KW-0479">Metal-binding</keyword>
<keyword evidence="8" id="KW-0732">Signal</keyword>
<keyword evidence="6" id="KW-0862">Zinc</keyword>
<dbReference type="PRINTS" id="PR00786">
    <property type="entry name" value="NEPRILYSIN"/>
</dbReference>
<dbReference type="InterPro" id="IPR018497">
    <property type="entry name" value="Peptidase_M13_C"/>
</dbReference>
<dbReference type="InterPro" id="IPR042089">
    <property type="entry name" value="Peptidase_M13_dom_2"/>
</dbReference>
<feature type="chain" id="PRO_5029710425" evidence="8">
    <location>
        <begin position="26"/>
        <end position="696"/>
    </location>
</feature>
<dbReference type="GO" id="GO:0004222">
    <property type="term" value="F:metalloendopeptidase activity"/>
    <property type="evidence" value="ECO:0007669"/>
    <property type="project" value="InterPro"/>
</dbReference>
<dbReference type="PROSITE" id="PS51885">
    <property type="entry name" value="NEPRILYSIN"/>
    <property type="match status" value="1"/>
</dbReference>
<evidence type="ECO:0000313" key="11">
    <source>
        <dbReference type="EMBL" id="GEJ59408.1"/>
    </source>
</evidence>
<dbReference type="EMBL" id="BJTG01000014">
    <property type="protein sequence ID" value="GEJ59408.1"/>
    <property type="molecule type" value="Genomic_DNA"/>
</dbReference>
<evidence type="ECO:0000256" key="3">
    <source>
        <dbReference type="ARBA" id="ARBA00022670"/>
    </source>
</evidence>
<evidence type="ECO:0000259" key="9">
    <source>
        <dbReference type="Pfam" id="PF01431"/>
    </source>
</evidence>
<gene>
    <name evidence="11" type="primary">pepO_2</name>
    <name evidence="11" type="ORF">AMYX_41490</name>
</gene>
<evidence type="ECO:0000256" key="5">
    <source>
        <dbReference type="ARBA" id="ARBA00022801"/>
    </source>
</evidence>
<dbReference type="PANTHER" id="PTHR11733:SF167">
    <property type="entry name" value="FI17812P1-RELATED"/>
    <property type="match status" value="1"/>
</dbReference>
<dbReference type="Gene3D" id="1.10.1380.10">
    <property type="entry name" value="Neutral endopeptidase , domain2"/>
    <property type="match status" value="1"/>
</dbReference>
<evidence type="ECO:0000259" key="10">
    <source>
        <dbReference type="Pfam" id="PF05649"/>
    </source>
</evidence>
<feature type="domain" description="Peptidase M13 C-terminal" evidence="9">
    <location>
        <begin position="492"/>
        <end position="693"/>
    </location>
</feature>
<dbReference type="InterPro" id="IPR000718">
    <property type="entry name" value="Peptidase_M13"/>
</dbReference>
<dbReference type="SUPFAM" id="SSF55486">
    <property type="entry name" value="Metalloproteases ('zincins'), catalytic domain"/>
    <property type="match status" value="1"/>
</dbReference>
<feature type="domain" description="Peptidase M13 N-terminal" evidence="10">
    <location>
        <begin position="57"/>
        <end position="440"/>
    </location>
</feature>
<name>A0A7I9VT53_9BACT</name>
<comment type="cofactor">
    <cofactor evidence="1">
        <name>Zn(2+)</name>
        <dbReference type="ChEBI" id="CHEBI:29105"/>
    </cofactor>
</comment>